<dbReference type="InterPro" id="IPR018114">
    <property type="entry name" value="TRYPSIN_HIS"/>
</dbReference>
<evidence type="ECO:0000256" key="1">
    <source>
        <dbReference type="ARBA" id="ARBA00023157"/>
    </source>
</evidence>
<dbReference type="Proteomes" id="UP001205311">
    <property type="component" value="Unassembled WGS sequence"/>
</dbReference>
<dbReference type="RefSeq" id="WP_253669840.1">
    <property type="nucleotide sequence ID" value="NZ_JAMTCP010000012.1"/>
</dbReference>
<keyword evidence="5" id="KW-1185">Reference proteome</keyword>
<dbReference type="Pfam" id="PF00089">
    <property type="entry name" value="Trypsin"/>
    <property type="match status" value="1"/>
</dbReference>
<keyword evidence="1" id="KW-1015">Disulfide bond</keyword>
<evidence type="ECO:0000313" key="5">
    <source>
        <dbReference type="Proteomes" id="UP001205311"/>
    </source>
</evidence>
<reference evidence="4 5" key="1">
    <citation type="submission" date="2022-06" db="EMBL/GenBank/DDBJ databases">
        <title>Genomic Encyclopedia of Archaeal and Bacterial Type Strains, Phase II (KMG-II): from individual species to whole genera.</title>
        <authorList>
            <person name="Goeker M."/>
        </authorList>
    </citation>
    <scope>NUCLEOTIDE SEQUENCE [LARGE SCALE GENOMIC DNA]</scope>
    <source>
        <strain evidence="4 5">DSM 40477</strain>
    </source>
</reference>
<name>A0ABT1HTU8_STRSD</name>
<protein>
    <submittedName>
        <fullName evidence="4">Trypsin</fullName>
    </submittedName>
</protein>
<dbReference type="PROSITE" id="PS50240">
    <property type="entry name" value="TRYPSIN_DOM"/>
    <property type="match status" value="1"/>
</dbReference>
<dbReference type="Gene3D" id="2.40.10.10">
    <property type="entry name" value="Trypsin-like serine proteases"/>
    <property type="match status" value="1"/>
</dbReference>
<evidence type="ECO:0000313" key="4">
    <source>
        <dbReference type="EMBL" id="MCP2258927.1"/>
    </source>
</evidence>
<dbReference type="PANTHER" id="PTHR24256">
    <property type="entry name" value="TRYPTASE-RELATED"/>
    <property type="match status" value="1"/>
</dbReference>
<dbReference type="InterPro" id="IPR001254">
    <property type="entry name" value="Trypsin_dom"/>
</dbReference>
<dbReference type="EMBL" id="JAMTCP010000012">
    <property type="protein sequence ID" value="MCP2258927.1"/>
    <property type="molecule type" value="Genomic_DNA"/>
</dbReference>
<dbReference type="SMART" id="SM00020">
    <property type="entry name" value="Tryp_SPc"/>
    <property type="match status" value="1"/>
</dbReference>
<accession>A0ABT1HTU8</accession>
<dbReference type="InterPro" id="IPR051487">
    <property type="entry name" value="Ser/Thr_Proteases_Immune/Dev"/>
</dbReference>
<comment type="caution">
    <text evidence="4">The sequence shown here is derived from an EMBL/GenBank/DDBJ whole genome shotgun (WGS) entry which is preliminary data.</text>
</comment>
<proteinExistence type="predicted"/>
<feature type="signal peptide" evidence="2">
    <location>
        <begin position="1"/>
        <end position="25"/>
    </location>
</feature>
<feature type="domain" description="Peptidase S1" evidence="3">
    <location>
        <begin position="14"/>
        <end position="256"/>
    </location>
</feature>
<gene>
    <name evidence="4" type="ORF">LX15_002626</name>
</gene>
<dbReference type="PRINTS" id="PR00722">
    <property type="entry name" value="CHYMOTRYPSIN"/>
</dbReference>
<dbReference type="PROSITE" id="PS00134">
    <property type="entry name" value="TRYPSIN_HIS"/>
    <property type="match status" value="1"/>
</dbReference>
<dbReference type="SUPFAM" id="SSF50494">
    <property type="entry name" value="Trypsin-like serine proteases"/>
    <property type="match status" value="1"/>
</dbReference>
<evidence type="ECO:0000259" key="3">
    <source>
        <dbReference type="PROSITE" id="PS50240"/>
    </source>
</evidence>
<feature type="chain" id="PRO_5045523979" evidence="2">
    <location>
        <begin position="26"/>
        <end position="258"/>
    </location>
</feature>
<organism evidence="4 5">
    <name type="scientific">Streptoalloteichus tenebrarius (strain ATCC 17920 / DSM 40477 / JCM 4838 / CBS 697.72 / NBRC 16177 / NCIMB 11028 / NRRL B-12390 / A12253. 1 / ISP 5477)</name>
    <name type="common">Streptomyces tenebrarius</name>
    <dbReference type="NCBI Taxonomy" id="1933"/>
    <lineage>
        <taxon>Bacteria</taxon>
        <taxon>Bacillati</taxon>
        <taxon>Actinomycetota</taxon>
        <taxon>Actinomycetes</taxon>
        <taxon>Pseudonocardiales</taxon>
        <taxon>Pseudonocardiaceae</taxon>
        <taxon>Streptoalloteichus</taxon>
    </lineage>
</organism>
<evidence type="ECO:0000256" key="2">
    <source>
        <dbReference type="SAM" id="SignalP"/>
    </source>
</evidence>
<dbReference type="InterPro" id="IPR009003">
    <property type="entry name" value="Peptidase_S1_PA"/>
</dbReference>
<sequence>MRTRSLFVSLLTAALGVTVAATATATTPPDQVQALLAHNDTTTTSSFTASLQQRDTSEHHCGASLIKPDWLVTAAHCVAGRNAEDLQARVGSGERTRGGTLTRVTRVVVDPRFVDAQPNGDIALVQVDPPVGHAPVRVARTAAPTGARTRELRWETPCPDPWCEVTVLREVETAVTTPNRCDNGLDASTEICAINPAAPSTCRGDTGGPQLRSVGSRWELVGTTSRRGDRGPSCATGTSIHTNVAAYRGWIEQYAGPL</sequence>
<keyword evidence="2" id="KW-0732">Signal</keyword>
<dbReference type="InterPro" id="IPR043504">
    <property type="entry name" value="Peptidase_S1_PA_chymotrypsin"/>
</dbReference>
<dbReference type="InterPro" id="IPR001314">
    <property type="entry name" value="Peptidase_S1A"/>
</dbReference>